<evidence type="ECO:0000313" key="8">
    <source>
        <dbReference type="Proteomes" id="UP000216020"/>
    </source>
</evidence>
<feature type="domain" description="NADH:flavin oxidoreductase/NADH oxidase N-terminal" evidence="6">
    <location>
        <begin position="15"/>
        <end position="358"/>
    </location>
</feature>
<dbReference type="GO" id="GO:0010181">
    <property type="term" value="F:FMN binding"/>
    <property type="evidence" value="ECO:0007669"/>
    <property type="project" value="InterPro"/>
</dbReference>
<keyword evidence="3" id="KW-0288">FMN</keyword>
<dbReference type="InterPro" id="IPR001155">
    <property type="entry name" value="OxRdtase_FMN_N"/>
</dbReference>
<keyword evidence="4" id="KW-0521">NADP</keyword>
<organism evidence="7 8">
    <name type="scientific">Bordetella genomosp. 10</name>
    <dbReference type="NCBI Taxonomy" id="1416804"/>
    <lineage>
        <taxon>Bacteria</taxon>
        <taxon>Pseudomonadati</taxon>
        <taxon>Pseudomonadota</taxon>
        <taxon>Betaproteobacteria</taxon>
        <taxon>Burkholderiales</taxon>
        <taxon>Alcaligenaceae</taxon>
        <taxon>Bordetella</taxon>
    </lineage>
</organism>
<evidence type="ECO:0000259" key="6">
    <source>
        <dbReference type="Pfam" id="PF00724"/>
    </source>
</evidence>
<comment type="cofactor">
    <cofactor evidence="1">
        <name>FMN</name>
        <dbReference type="ChEBI" id="CHEBI:58210"/>
    </cofactor>
</comment>
<dbReference type="Proteomes" id="UP000216020">
    <property type="component" value="Unassembled WGS sequence"/>
</dbReference>
<dbReference type="InterPro" id="IPR013785">
    <property type="entry name" value="Aldolase_TIM"/>
</dbReference>
<keyword evidence="8" id="KW-1185">Reference proteome</keyword>
<dbReference type="CDD" id="cd02932">
    <property type="entry name" value="OYE_YqiM_FMN"/>
    <property type="match status" value="1"/>
</dbReference>
<comment type="caution">
    <text evidence="7">The sequence shown here is derived from an EMBL/GenBank/DDBJ whole genome shotgun (WGS) entry which is preliminary data.</text>
</comment>
<evidence type="ECO:0000313" key="7">
    <source>
        <dbReference type="EMBL" id="OZI35086.1"/>
    </source>
</evidence>
<keyword evidence="5" id="KW-0560">Oxidoreductase</keyword>
<gene>
    <name evidence="7" type="ORF">CAL29_14040</name>
</gene>
<dbReference type="GO" id="GO:0003959">
    <property type="term" value="F:NADPH dehydrogenase activity"/>
    <property type="evidence" value="ECO:0007669"/>
    <property type="project" value="InterPro"/>
</dbReference>
<evidence type="ECO:0000256" key="2">
    <source>
        <dbReference type="ARBA" id="ARBA00022630"/>
    </source>
</evidence>
<dbReference type="GO" id="GO:0050661">
    <property type="term" value="F:NADP binding"/>
    <property type="evidence" value="ECO:0007669"/>
    <property type="project" value="InterPro"/>
</dbReference>
<evidence type="ECO:0000256" key="4">
    <source>
        <dbReference type="ARBA" id="ARBA00022857"/>
    </source>
</evidence>
<dbReference type="AlphaFoldDB" id="A0A261SCL3"/>
<reference evidence="8" key="1">
    <citation type="submission" date="2017-05" db="EMBL/GenBank/DDBJ databases">
        <title>Complete and WGS of Bordetella genogroups.</title>
        <authorList>
            <person name="Spilker T."/>
            <person name="Lipuma J."/>
        </authorList>
    </citation>
    <scope>NUCLEOTIDE SEQUENCE [LARGE SCALE GENOMIC DNA]</scope>
    <source>
        <strain evidence="8">AU16122</strain>
    </source>
</reference>
<protein>
    <submittedName>
        <fullName evidence="7">NADH:flavin oxidoreductase / NADH oxidase</fullName>
    </submittedName>
</protein>
<evidence type="ECO:0000256" key="5">
    <source>
        <dbReference type="ARBA" id="ARBA00023002"/>
    </source>
</evidence>
<dbReference type="PANTHER" id="PTHR43303">
    <property type="entry name" value="NADPH DEHYDROGENASE C23G7.10C-RELATED"/>
    <property type="match status" value="1"/>
</dbReference>
<name>A0A261SCL3_9BORD</name>
<dbReference type="Gene3D" id="3.20.20.70">
    <property type="entry name" value="Aldolase class I"/>
    <property type="match status" value="1"/>
</dbReference>
<dbReference type="Pfam" id="PF00724">
    <property type="entry name" value="Oxidored_FMN"/>
    <property type="match status" value="1"/>
</dbReference>
<accession>A0A261SCL3</accession>
<keyword evidence="2" id="KW-0285">Flavoprotein</keyword>
<dbReference type="EMBL" id="NEVM01000002">
    <property type="protein sequence ID" value="OZI35086.1"/>
    <property type="molecule type" value="Genomic_DNA"/>
</dbReference>
<sequence>MTVQPEAAAHPLPRLFTPCTLRGLTLRNRVVVSPMCQYVSNDGAATDWHLVHLGKFAMGGAGLVFCEETAVEASGRKTYGCAGMYDDRHVAAARRVNDFIHAAGAASGIQLGHAGRKASCGPPWTNFRPLTDDDARQGMPPWRGVSASELPAKPGALVPHALDEAEIRALIQTWRTAAQRSVDAGYDVCEVHGAHGYLIHQFLSPLANLRTDGWGGDLAGRMRLALEIAEAVRQVWPADRPVFFRVSAVDGDGGAWDMDDTVVLARALRERGVDVVTCSSGGINGPLNMAVVPRVPGYQVPYAERVRREAGIASCAVGLITEPAHAERILQQGQADLVALARELMADPNWPVRAANELGVPDYLGLLPRDYAWWLRRREDIRALGKEG</sequence>
<evidence type="ECO:0000256" key="3">
    <source>
        <dbReference type="ARBA" id="ARBA00022643"/>
    </source>
</evidence>
<dbReference type="InterPro" id="IPR044152">
    <property type="entry name" value="YqjM-like"/>
</dbReference>
<dbReference type="PANTHER" id="PTHR43303:SF4">
    <property type="entry name" value="NADPH DEHYDROGENASE C23G7.10C-RELATED"/>
    <property type="match status" value="1"/>
</dbReference>
<proteinExistence type="predicted"/>
<evidence type="ECO:0000256" key="1">
    <source>
        <dbReference type="ARBA" id="ARBA00001917"/>
    </source>
</evidence>
<dbReference type="SUPFAM" id="SSF51395">
    <property type="entry name" value="FMN-linked oxidoreductases"/>
    <property type="match status" value="1"/>
</dbReference>
<dbReference type="OrthoDB" id="8523426at2"/>